<keyword evidence="3" id="KW-1185">Reference proteome</keyword>
<feature type="compositionally biased region" description="Low complexity" evidence="1">
    <location>
        <begin position="159"/>
        <end position="172"/>
    </location>
</feature>
<dbReference type="VEuPathDB" id="FungiDB:BD410DRAFT_816706"/>
<sequence length="244" mass="27140">MSPCKPAGTLRIRVPRQNAQRLGPAVTAEVQTLARDEGILVQLPPPVQEQPNSAGPTSENASEWNSLLTTARADRGPQWDVGTQQFLVENESELYFDPTVLLEAAHRAKEAEREEAQNHSRSQQDFMMGPAPSMHQHHHQQQQQHHQHHQQQQYRHHMQQQYQSQPQQQGQGYPVGAYGSPMMGHAGTPVRSGSHGVYGGGTPGYGTPVHQGSFYGEGHGTPTPDVRRRVTRGMTEEFQGMYGM</sequence>
<dbReference type="STRING" id="50990.A0A4Y7PNK1"/>
<gene>
    <name evidence="2" type="ORF">BD410DRAFT_816706</name>
</gene>
<feature type="compositionally biased region" description="Polar residues" evidence="1">
    <location>
        <begin position="52"/>
        <end position="63"/>
    </location>
</feature>
<feature type="compositionally biased region" description="Basic and acidic residues" evidence="1">
    <location>
        <begin position="108"/>
        <end position="118"/>
    </location>
</feature>
<evidence type="ECO:0000313" key="2">
    <source>
        <dbReference type="EMBL" id="TDL16571.1"/>
    </source>
</evidence>
<reference evidence="2 3" key="1">
    <citation type="submission" date="2018-06" db="EMBL/GenBank/DDBJ databases">
        <title>A transcriptomic atlas of mushroom development highlights an independent origin of complex multicellularity.</title>
        <authorList>
            <consortium name="DOE Joint Genome Institute"/>
            <person name="Krizsan K."/>
            <person name="Almasi E."/>
            <person name="Merenyi Z."/>
            <person name="Sahu N."/>
            <person name="Viragh M."/>
            <person name="Koszo T."/>
            <person name="Mondo S."/>
            <person name="Kiss B."/>
            <person name="Balint B."/>
            <person name="Kues U."/>
            <person name="Barry K."/>
            <person name="Hegedus J.C."/>
            <person name="Henrissat B."/>
            <person name="Johnson J."/>
            <person name="Lipzen A."/>
            <person name="Ohm R."/>
            <person name="Nagy I."/>
            <person name="Pangilinan J."/>
            <person name="Yan J."/>
            <person name="Xiong Y."/>
            <person name="Grigoriev I.V."/>
            <person name="Hibbett D.S."/>
            <person name="Nagy L.G."/>
        </authorList>
    </citation>
    <scope>NUCLEOTIDE SEQUENCE [LARGE SCALE GENOMIC DNA]</scope>
    <source>
        <strain evidence="2 3">SZMC22713</strain>
    </source>
</reference>
<feature type="region of interest" description="Disordered" evidence="1">
    <location>
        <begin position="108"/>
        <end position="203"/>
    </location>
</feature>
<feature type="compositionally biased region" description="Basic residues" evidence="1">
    <location>
        <begin position="135"/>
        <end position="158"/>
    </location>
</feature>
<name>A0A4Y7PNK1_9AGAM</name>
<dbReference type="EMBL" id="ML170240">
    <property type="protein sequence ID" value="TDL16571.1"/>
    <property type="molecule type" value="Genomic_DNA"/>
</dbReference>
<dbReference type="OrthoDB" id="5550090at2759"/>
<protein>
    <submittedName>
        <fullName evidence="2">Uncharacterized protein</fullName>
    </submittedName>
</protein>
<evidence type="ECO:0000256" key="1">
    <source>
        <dbReference type="SAM" id="MobiDB-lite"/>
    </source>
</evidence>
<proteinExistence type="predicted"/>
<dbReference type="Proteomes" id="UP000294933">
    <property type="component" value="Unassembled WGS sequence"/>
</dbReference>
<dbReference type="AlphaFoldDB" id="A0A4Y7PNK1"/>
<accession>A0A4Y7PNK1</accession>
<organism evidence="2 3">
    <name type="scientific">Rickenella mellea</name>
    <dbReference type="NCBI Taxonomy" id="50990"/>
    <lineage>
        <taxon>Eukaryota</taxon>
        <taxon>Fungi</taxon>
        <taxon>Dikarya</taxon>
        <taxon>Basidiomycota</taxon>
        <taxon>Agaricomycotina</taxon>
        <taxon>Agaricomycetes</taxon>
        <taxon>Hymenochaetales</taxon>
        <taxon>Rickenellaceae</taxon>
        <taxon>Rickenella</taxon>
    </lineage>
</organism>
<feature type="region of interest" description="Disordered" evidence="1">
    <location>
        <begin position="42"/>
        <end position="63"/>
    </location>
</feature>
<evidence type="ECO:0000313" key="3">
    <source>
        <dbReference type="Proteomes" id="UP000294933"/>
    </source>
</evidence>